<dbReference type="EMBL" id="VSSQ01027222">
    <property type="protein sequence ID" value="MPM76347.1"/>
    <property type="molecule type" value="Genomic_DNA"/>
</dbReference>
<dbReference type="Pfam" id="PF01520">
    <property type="entry name" value="Amidase_3"/>
    <property type="match status" value="1"/>
</dbReference>
<organism evidence="3">
    <name type="scientific">bioreactor metagenome</name>
    <dbReference type="NCBI Taxonomy" id="1076179"/>
    <lineage>
        <taxon>unclassified sequences</taxon>
        <taxon>metagenomes</taxon>
        <taxon>ecological metagenomes</taxon>
    </lineage>
</organism>
<dbReference type="GO" id="GO:0008745">
    <property type="term" value="F:N-acetylmuramoyl-L-alanine amidase activity"/>
    <property type="evidence" value="ECO:0007669"/>
    <property type="project" value="InterPro"/>
</dbReference>
<evidence type="ECO:0000259" key="2">
    <source>
        <dbReference type="SMART" id="SM00646"/>
    </source>
</evidence>
<accession>A0A645CHC7</accession>
<dbReference type="SMART" id="SM00646">
    <property type="entry name" value="Ami_3"/>
    <property type="match status" value="1"/>
</dbReference>
<dbReference type="PANTHER" id="PTHR30404:SF0">
    <property type="entry name" value="N-ACETYLMURAMOYL-L-ALANINE AMIDASE AMIC"/>
    <property type="match status" value="1"/>
</dbReference>
<dbReference type="CDD" id="cd02696">
    <property type="entry name" value="MurNAc-LAA"/>
    <property type="match status" value="1"/>
</dbReference>
<keyword evidence="1" id="KW-0378">Hydrolase</keyword>
<protein>
    <recommendedName>
        <fullName evidence="2">MurNAc-LAA domain-containing protein</fullName>
    </recommendedName>
</protein>
<evidence type="ECO:0000313" key="3">
    <source>
        <dbReference type="EMBL" id="MPM76347.1"/>
    </source>
</evidence>
<reference evidence="3" key="1">
    <citation type="submission" date="2019-08" db="EMBL/GenBank/DDBJ databases">
        <authorList>
            <person name="Kucharzyk K."/>
            <person name="Murdoch R.W."/>
            <person name="Higgins S."/>
            <person name="Loffler F."/>
        </authorList>
    </citation>
    <scope>NUCLEOTIDE SEQUENCE</scope>
</reference>
<dbReference type="SUPFAM" id="SSF53187">
    <property type="entry name" value="Zn-dependent exopeptidases"/>
    <property type="match status" value="1"/>
</dbReference>
<sequence>MYDALLAQSIQSSIINTNQLSDRRVNSANFYVIKRSVMPAALIEMAFITNPDEEKLLNSPQFQQKMAQGIYQGLDNFFAQAARNGGGR</sequence>
<evidence type="ECO:0000256" key="1">
    <source>
        <dbReference type="ARBA" id="ARBA00022801"/>
    </source>
</evidence>
<dbReference type="AlphaFoldDB" id="A0A645CHC7"/>
<gene>
    <name evidence="3" type="ORF">SDC9_123345</name>
</gene>
<dbReference type="GO" id="GO:0009253">
    <property type="term" value="P:peptidoglycan catabolic process"/>
    <property type="evidence" value="ECO:0007669"/>
    <property type="project" value="InterPro"/>
</dbReference>
<proteinExistence type="predicted"/>
<dbReference type="GO" id="GO:0030288">
    <property type="term" value="C:outer membrane-bounded periplasmic space"/>
    <property type="evidence" value="ECO:0007669"/>
    <property type="project" value="TreeGrafter"/>
</dbReference>
<name>A0A645CHC7_9ZZZZ</name>
<dbReference type="Gene3D" id="3.40.630.40">
    <property type="entry name" value="Zn-dependent exopeptidases"/>
    <property type="match status" value="1"/>
</dbReference>
<feature type="domain" description="MurNAc-LAA" evidence="2">
    <location>
        <begin position="1"/>
        <end position="75"/>
    </location>
</feature>
<dbReference type="InterPro" id="IPR050695">
    <property type="entry name" value="N-acetylmuramoyl_amidase_3"/>
</dbReference>
<comment type="caution">
    <text evidence="3">The sequence shown here is derived from an EMBL/GenBank/DDBJ whole genome shotgun (WGS) entry which is preliminary data.</text>
</comment>
<dbReference type="PANTHER" id="PTHR30404">
    <property type="entry name" value="N-ACETYLMURAMOYL-L-ALANINE AMIDASE"/>
    <property type="match status" value="1"/>
</dbReference>
<dbReference type="InterPro" id="IPR002508">
    <property type="entry name" value="MurNAc-LAA_cat"/>
</dbReference>